<proteinExistence type="predicted"/>
<reference evidence="2" key="1">
    <citation type="journal article" date="2020" name="Stud. Mycol.">
        <title>101 Dothideomycetes genomes: a test case for predicting lifestyles and emergence of pathogens.</title>
        <authorList>
            <person name="Haridas S."/>
            <person name="Albert R."/>
            <person name="Binder M."/>
            <person name="Bloem J."/>
            <person name="Labutti K."/>
            <person name="Salamov A."/>
            <person name="Andreopoulos B."/>
            <person name="Baker S."/>
            <person name="Barry K."/>
            <person name="Bills G."/>
            <person name="Bluhm B."/>
            <person name="Cannon C."/>
            <person name="Castanera R."/>
            <person name="Culley D."/>
            <person name="Daum C."/>
            <person name="Ezra D."/>
            <person name="Gonzalez J."/>
            <person name="Henrissat B."/>
            <person name="Kuo A."/>
            <person name="Liang C."/>
            <person name="Lipzen A."/>
            <person name="Lutzoni F."/>
            <person name="Magnuson J."/>
            <person name="Mondo S."/>
            <person name="Nolan M."/>
            <person name="Ohm R."/>
            <person name="Pangilinan J."/>
            <person name="Park H.-J."/>
            <person name="Ramirez L."/>
            <person name="Alfaro M."/>
            <person name="Sun H."/>
            <person name="Tritt A."/>
            <person name="Yoshinaga Y."/>
            <person name="Zwiers L.-H."/>
            <person name="Turgeon B."/>
            <person name="Goodwin S."/>
            <person name="Spatafora J."/>
            <person name="Crous P."/>
            <person name="Grigoriev I."/>
        </authorList>
    </citation>
    <scope>NUCLEOTIDE SEQUENCE</scope>
    <source>
        <strain evidence="2">CBS 113389</strain>
    </source>
</reference>
<evidence type="ECO:0000313" key="2">
    <source>
        <dbReference type="EMBL" id="KAF2481477.1"/>
    </source>
</evidence>
<keyword evidence="2" id="KW-0346">Stress response</keyword>
<keyword evidence="3" id="KW-1185">Reference proteome</keyword>
<feature type="compositionally biased region" description="Polar residues" evidence="1">
    <location>
        <begin position="113"/>
        <end position="123"/>
    </location>
</feature>
<gene>
    <name evidence="2" type="ORF">BDY17DRAFT_301407</name>
</gene>
<sequence length="156" mass="17030">MWRRSLQGHMPARFSHMLLPHSDVLWAGSEAGTSRHRTLPFPSPDSHQTTYQLHQPNNHQTTTAIMTDTGRKGVGDKVGDKMTPDSQKSTLDKAKDTVTGAGDKAQRDVIPDSQKSTSQSMQDKASREKDSSHGSSGGHESVLDKAKDAVGMNKNH</sequence>
<evidence type="ECO:0000313" key="3">
    <source>
        <dbReference type="Proteomes" id="UP000799767"/>
    </source>
</evidence>
<dbReference type="GeneID" id="54475236"/>
<dbReference type="AlphaFoldDB" id="A0A6A6PQF9"/>
<name>A0A6A6PQF9_9PEZI</name>
<accession>A0A6A6PQF9</accession>
<feature type="compositionally biased region" description="Basic and acidic residues" evidence="1">
    <location>
        <begin position="69"/>
        <end position="83"/>
    </location>
</feature>
<dbReference type="OrthoDB" id="2348401at2759"/>
<organism evidence="2 3">
    <name type="scientific">Neohortaea acidophila</name>
    <dbReference type="NCBI Taxonomy" id="245834"/>
    <lineage>
        <taxon>Eukaryota</taxon>
        <taxon>Fungi</taxon>
        <taxon>Dikarya</taxon>
        <taxon>Ascomycota</taxon>
        <taxon>Pezizomycotina</taxon>
        <taxon>Dothideomycetes</taxon>
        <taxon>Dothideomycetidae</taxon>
        <taxon>Mycosphaerellales</taxon>
        <taxon>Teratosphaeriaceae</taxon>
        <taxon>Neohortaea</taxon>
    </lineage>
</organism>
<dbReference type="Pfam" id="PF04119">
    <property type="entry name" value="HSP9_HSP12"/>
    <property type="match status" value="1"/>
</dbReference>
<dbReference type="Gene3D" id="6.10.250.2440">
    <property type="match status" value="2"/>
</dbReference>
<feature type="compositionally biased region" description="Polar residues" evidence="1">
    <location>
        <begin position="45"/>
        <end position="66"/>
    </location>
</feature>
<evidence type="ECO:0000256" key="1">
    <source>
        <dbReference type="SAM" id="MobiDB-lite"/>
    </source>
</evidence>
<feature type="region of interest" description="Disordered" evidence="1">
    <location>
        <begin position="34"/>
        <end position="156"/>
    </location>
</feature>
<dbReference type="EMBL" id="MU001638">
    <property type="protein sequence ID" value="KAF2481477.1"/>
    <property type="molecule type" value="Genomic_DNA"/>
</dbReference>
<protein>
    <submittedName>
        <fullName evidence="2">Heat shock protein 9/12-domain-containing protein</fullName>
    </submittedName>
</protein>
<dbReference type="Proteomes" id="UP000799767">
    <property type="component" value="Unassembled WGS sequence"/>
</dbReference>
<dbReference type="InterPro" id="IPR007250">
    <property type="entry name" value="HSP9_HSP12"/>
</dbReference>
<dbReference type="RefSeq" id="XP_033588047.1">
    <property type="nucleotide sequence ID" value="XM_033734234.1"/>
</dbReference>